<dbReference type="InterPro" id="IPR055427">
    <property type="entry name" value="TRAPPC13_N"/>
</dbReference>
<dbReference type="Pfam" id="PF23647">
    <property type="entry name" value="TRAPPC13_M"/>
    <property type="match status" value="1"/>
</dbReference>
<dbReference type="Proteomes" id="UP000440732">
    <property type="component" value="Unassembled WGS sequence"/>
</dbReference>
<dbReference type="EMBL" id="QXGE01000990">
    <property type="protein sequence ID" value="KAE9299709.1"/>
    <property type="molecule type" value="Genomic_DNA"/>
</dbReference>
<evidence type="ECO:0000313" key="4">
    <source>
        <dbReference type="EMBL" id="KAE8927620.1"/>
    </source>
</evidence>
<dbReference type="PANTHER" id="PTHR13134">
    <property type="entry name" value="TRAFFICKING PROTEIN PARTICLE COMPLEX SUBUNIT 13"/>
    <property type="match status" value="1"/>
</dbReference>
<feature type="domain" description="Trafficking protein particle complex subunit 13 middle" evidence="3">
    <location>
        <begin position="207"/>
        <end position="330"/>
    </location>
</feature>
<dbReference type="GO" id="GO:1990072">
    <property type="term" value="C:TRAPPIII protein complex"/>
    <property type="evidence" value="ECO:0007669"/>
    <property type="project" value="TreeGrafter"/>
</dbReference>
<accession>A0A6A3S2B5</accession>
<feature type="compositionally biased region" description="Low complexity" evidence="1">
    <location>
        <begin position="331"/>
        <end position="341"/>
    </location>
</feature>
<feature type="region of interest" description="Disordered" evidence="1">
    <location>
        <begin position="317"/>
        <end position="341"/>
    </location>
</feature>
<evidence type="ECO:0000259" key="3">
    <source>
        <dbReference type="Pfam" id="PF23647"/>
    </source>
</evidence>
<evidence type="ECO:0000313" key="10">
    <source>
        <dbReference type="Proteomes" id="UP000440367"/>
    </source>
</evidence>
<dbReference type="AlphaFoldDB" id="A0A6A3S2B5"/>
<evidence type="ECO:0000259" key="2">
    <source>
        <dbReference type="Pfam" id="PF06159"/>
    </source>
</evidence>
<evidence type="ECO:0000313" key="9">
    <source>
        <dbReference type="Proteomes" id="UP000437068"/>
    </source>
</evidence>
<dbReference type="PANTHER" id="PTHR13134:SF3">
    <property type="entry name" value="TRAFFICKING PROTEIN PARTICLE COMPLEX SUBUNIT 13"/>
    <property type="match status" value="1"/>
</dbReference>
<dbReference type="EMBL" id="QXGD01001053">
    <property type="protein sequence ID" value="KAE9216188.1"/>
    <property type="molecule type" value="Genomic_DNA"/>
</dbReference>
<dbReference type="Pfam" id="PF06159">
    <property type="entry name" value="TRAPPC13_N"/>
    <property type="match status" value="1"/>
</dbReference>
<evidence type="ECO:0000313" key="8">
    <source>
        <dbReference type="Proteomes" id="UP000429523"/>
    </source>
</evidence>
<evidence type="ECO:0000313" key="7">
    <source>
        <dbReference type="EMBL" id="KAE9299709.1"/>
    </source>
</evidence>
<dbReference type="Proteomes" id="UP000429523">
    <property type="component" value="Unassembled WGS sequence"/>
</dbReference>
<evidence type="ECO:0000313" key="6">
    <source>
        <dbReference type="EMBL" id="KAE9216188.1"/>
    </source>
</evidence>
<dbReference type="EMBL" id="QXGA01001864">
    <property type="protein sequence ID" value="KAE9108541.1"/>
    <property type="molecule type" value="Genomic_DNA"/>
</dbReference>
<dbReference type="EMBL" id="QXGF01001818">
    <property type="protein sequence ID" value="KAE8927620.1"/>
    <property type="molecule type" value="Genomic_DNA"/>
</dbReference>
<proteinExistence type="predicted"/>
<sequence length="517" mass="55198">MSSYATSGPPSFGGGGAPPAPYPAPLAVQPTLKVMRLYKPKLYVQGANGGSMLPTSMSEATATQHEFALSSTLILPDSFGEIFLGNTFSSYISVINPYSCELRDVGLSANIQCANDRVELHDNRYARTGKLPPANPVAVLPAGASLDMVVDYPLNQVGNHVLRVGVAYVDPITGESKSLRKFYRFAVQNPLVITFKQSSAATQVQKGEAIVEAQIRNVSKLPLFVDSIKLLPLPPFTSEEMVVDPVGKKAEGEQASIQDLLSMNNAPQTLVYPQEELQRVFRVSYDPASDPTLLSSAQGSQNLGRLHVGWKTSMGEAGSVQSQPVMRKVPGASGHAGAGQHSEVTVAVEELPKEVVVGQPFLAAVSVTNKSAHSLALQLQFRKDLMHGVVCSSASHQNLGVRSTNRVSTRAGCSSLARPLNNSTTHAGLISLGANEGPPLAAIVVKPVSAVMIFDHSVCSRHVTIIELDVGATEKPTYGSNITYDVDIPALCSSKNVQHQSVRYLRIVLRLQNGLLQ</sequence>
<organism evidence="5 11">
    <name type="scientific">Phytophthora fragariae</name>
    <dbReference type="NCBI Taxonomy" id="53985"/>
    <lineage>
        <taxon>Eukaryota</taxon>
        <taxon>Sar</taxon>
        <taxon>Stramenopiles</taxon>
        <taxon>Oomycota</taxon>
        <taxon>Peronosporomycetes</taxon>
        <taxon>Peronosporales</taxon>
        <taxon>Peronosporaceae</taxon>
        <taxon>Phytophthora</taxon>
    </lineage>
</organism>
<reference evidence="8 9" key="1">
    <citation type="submission" date="2018-08" db="EMBL/GenBank/DDBJ databases">
        <title>Genomic investigation of the strawberry pathogen Phytophthora fragariae indicates pathogenicity is determined by transcriptional variation in three key races.</title>
        <authorList>
            <person name="Adams T.M."/>
            <person name="Armitage A.D."/>
            <person name="Sobczyk M.K."/>
            <person name="Bates H.J."/>
            <person name="Dunwell J.M."/>
            <person name="Nellist C.F."/>
            <person name="Harrison R.J."/>
        </authorList>
    </citation>
    <scope>NUCLEOTIDE SEQUENCE [LARGE SCALE GENOMIC DNA]</scope>
    <source>
        <strain evidence="7 9">A4</strain>
        <strain evidence="6 10">BC-1</strain>
        <strain evidence="5 11">NOV-5</strain>
        <strain evidence="4 8">NOV-9</strain>
    </source>
</reference>
<evidence type="ECO:0000256" key="1">
    <source>
        <dbReference type="SAM" id="MobiDB-lite"/>
    </source>
</evidence>
<dbReference type="Proteomes" id="UP000437068">
    <property type="component" value="Unassembled WGS sequence"/>
</dbReference>
<evidence type="ECO:0000313" key="11">
    <source>
        <dbReference type="Proteomes" id="UP000440732"/>
    </source>
</evidence>
<protein>
    <recommendedName>
        <fullName evidence="12">Trafficking protein particle complex subunit 13</fullName>
    </recommendedName>
</protein>
<feature type="domain" description="Trafficking protein particle complex subunit 13 N-terminal" evidence="2">
    <location>
        <begin position="31"/>
        <end position="187"/>
    </location>
</feature>
<dbReference type="InterPro" id="IPR010378">
    <property type="entry name" value="TRAPPC13"/>
</dbReference>
<comment type="caution">
    <text evidence="5">The sequence shown here is derived from an EMBL/GenBank/DDBJ whole genome shotgun (WGS) entry which is preliminary data.</text>
</comment>
<dbReference type="Proteomes" id="UP000440367">
    <property type="component" value="Unassembled WGS sequence"/>
</dbReference>
<dbReference type="InterPro" id="IPR055429">
    <property type="entry name" value="TRAPPC13_M"/>
</dbReference>
<evidence type="ECO:0000313" key="5">
    <source>
        <dbReference type="EMBL" id="KAE9108541.1"/>
    </source>
</evidence>
<gene>
    <name evidence="7" type="ORF">PF001_g15311</name>
    <name evidence="6" type="ORF">PF002_g17144</name>
    <name evidence="5" type="ORF">PF006_g20856</name>
    <name evidence="4" type="ORF">PF009_g22217</name>
</gene>
<name>A0A6A3S2B5_9STRA</name>
<evidence type="ECO:0008006" key="12">
    <source>
        <dbReference type="Google" id="ProtNLM"/>
    </source>
</evidence>